<dbReference type="InterPro" id="IPR004923">
    <property type="entry name" value="FTR1/Fip1/EfeU"/>
</dbReference>
<dbReference type="OrthoDB" id="412193at2759"/>
<protein>
    <submittedName>
        <fullName evidence="7">Ftr1 protein</fullName>
    </submittedName>
</protein>
<evidence type="ECO:0000256" key="2">
    <source>
        <dbReference type="ARBA" id="ARBA00008333"/>
    </source>
</evidence>
<keyword evidence="8" id="KW-1185">Reference proteome</keyword>
<organism evidence="7 8">
    <name type="scientific">Symbiodinium pilosum</name>
    <name type="common">Dinoflagellate</name>
    <dbReference type="NCBI Taxonomy" id="2952"/>
    <lineage>
        <taxon>Eukaryota</taxon>
        <taxon>Sar</taxon>
        <taxon>Alveolata</taxon>
        <taxon>Dinophyceae</taxon>
        <taxon>Suessiales</taxon>
        <taxon>Symbiodiniaceae</taxon>
        <taxon>Symbiodinium</taxon>
    </lineage>
</organism>
<keyword evidence="5 6" id="KW-0472">Membrane</keyword>
<evidence type="ECO:0000256" key="3">
    <source>
        <dbReference type="ARBA" id="ARBA00022692"/>
    </source>
</evidence>
<dbReference type="Pfam" id="PF03239">
    <property type="entry name" value="FTR1"/>
    <property type="match status" value="1"/>
</dbReference>
<feature type="transmembrane region" description="Helical" evidence="6">
    <location>
        <begin position="90"/>
        <end position="114"/>
    </location>
</feature>
<evidence type="ECO:0000256" key="4">
    <source>
        <dbReference type="ARBA" id="ARBA00022989"/>
    </source>
</evidence>
<gene>
    <name evidence="7" type="primary">ftr1</name>
    <name evidence="7" type="ORF">SPIL2461_LOCUS5212</name>
</gene>
<evidence type="ECO:0000313" key="7">
    <source>
        <dbReference type="EMBL" id="CAE7256396.1"/>
    </source>
</evidence>
<feature type="transmembrane region" description="Helical" evidence="6">
    <location>
        <begin position="126"/>
        <end position="151"/>
    </location>
</feature>
<dbReference type="GO" id="GO:0015093">
    <property type="term" value="F:ferrous iron transmembrane transporter activity"/>
    <property type="evidence" value="ECO:0007669"/>
    <property type="project" value="TreeGrafter"/>
</dbReference>
<evidence type="ECO:0000256" key="6">
    <source>
        <dbReference type="SAM" id="Phobius"/>
    </source>
</evidence>
<evidence type="ECO:0000313" key="8">
    <source>
        <dbReference type="Proteomes" id="UP000649617"/>
    </source>
</evidence>
<dbReference type="Proteomes" id="UP000649617">
    <property type="component" value="Unassembled WGS sequence"/>
</dbReference>
<feature type="transmembrane region" description="Helical" evidence="6">
    <location>
        <begin position="217"/>
        <end position="237"/>
    </location>
</feature>
<proteinExistence type="inferred from homology"/>
<keyword evidence="4 6" id="KW-1133">Transmembrane helix</keyword>
<dbReference type="EMBL" id="CAJNIZ010007236">
    <property type="protein sequence ID" value="CAE7256396.1"/>
    <property type="molecule type" value="Genomic_DNA"/>
</dbReference>
<keyword evidence="3 6" id="KW-0812">Transmembrane</keyword>
<dbReference type="PANTHER" id="PTHR31632">
    <property type="entry name" value="IRON TRANSPORTER FTH1"/>
    <property type="match status" value="1"/>
</dbReference>
<evidence type="ECO:0000256" key="5">
    <source>
        <dbReference type="ARBA" id="ARBA00023136"/>
    </source>
</evidence>
<feature type="transmembrane region" description="Helical" evidence="6">
    <location>
        <begin position="41"/>
        <end position="69"/>
    </location>
</feature>
<comment type="similarity">
    <text evidence="2">Belongs to the oxidase-dependent Fe transporter (OFeT) (TC 9.A.10.1) family.</text>
</comment>
<feature type="transmembrane region" description="Helical" evidence="6">
    <location>
        <begin position="328"/>
        <end position="349"/>
    </location>
</feature>
<dbReference type="AlphaFoldDB" id="A0A812M3J1"/>
<dbReference type="GO" id="GO:0033573">
    <property type="term" value="C:high-affinity iron permease complex"/>
    <property type="evidence" value="ECO:0007669"/>
    <property type="project" value="InterPro"/>
</dbReference>
<evidence type="ECO:0000256" key="1">
    <source>
        <dbReference type="ARBA" id="ARBA00004141"/>
    </source>
</evidence>
<comment type="caution">
    <text evidence="7">The sequence shown here is derived from an EMBL/GenBank/DDBJ whole genome shotgun (WGS) entry which is preliminary data.</text>
</comment>
<reference evidence="7" key="1">
    <citation type="submission" date="2021-02" db="EMBL/GenBank/DDBJ databases">
        <authorList>
            <person name="Dougan E. K."/>
            <person name="Rhodes N."/>
            <person name="Thang M."/>
            <person name="Chan C."/>
        </authorList>
    </citation>
    <scope>NUCLEOTIDE SEQUENCE</scope>
</reference>
<feature type="transmembrane region" description="Helical" evidence="6">
    <location>
        <begin position="188"/>
        <end position="211"/>
    </location>
</feature>
<name>A0A812M3J1_SYMPI</name>
<sequence length="381" mass="43198">MQCAEIYGHVEWLQVCDCVDLATGLRDNVTVAAPRLEAANLYFSVPAFVVLFRESLEVVIVLAIIMQFLTKMKKDGLLEPALFYKFRREVYIGASMGFALCLVFGVGFLALASLTYQLFEGDNERVFQFCMMSLTCIVLTFLAVNFYKMIYSKEAHERKMRRQMEETLEATQAAAGGEEVGFGKKHAFFVLAFTTGLREGLESIVFLVGVISDVKDLSALPLPIITALILARVVGFCFFQGTKSLKVDWFMRVSAVLLMCIAAGFFSASMHQLQELDVFGTWSPRSERPWQNVNVWDATVCCNDKTNRFFVLMRALFGWQDQATPIEIFAYILYWMVAIAIVTCMVLRAKKQMQKMVERWRLEDEQAAAKAQEAWPETAES</sequence>
<feature type="transmembrane region" description="Helical" evidence="6">
    <location>
        <begin position="249"/>
        <end position="268"/>
    </location>
</feature>
<accession>A0A812M3J1</accession>
<dbReference type="PANTHER" id="PTHR31632:SF2">
    <property type="entry name" value="PLASMA MEMBRANE IRON PERMEASE"/>
    <property type="match status" value="1"/>
</dbReference>
<comment type="subcellular location">
    <subcellularLocation>
        <location evidence="1">Membrane</location>
        <topology evidence="1">Multi-pass membrane protein</topology>
    </subcellularLocation>
</comment>